<dbReference type="GO" id="GO:0009103">
    <property type="term" value="P:lipopolysaccharide biosynthetic process"/>
    <property type="evidence" value="ECO:0007669"/>
    <property type="project" value="UniProtKB-KW"/>
</dbReference>
<keyword evidence="7" id="KW-0472">Membrane</keyword>
<keyword evidence="1" id="KW-1003">Cell membrane</keyword>
<dbReference type="Pfam" id="PF00535">
    <property type="entry name" value="Glycos_transf_2"/>
    <property type="match status" value="1"/>
</dbReference>
<dbReference type="CDD" id="cd04179">
    <property type="entry name" value="DPM_DPG-synthase_like"/>
    <property type="match status" value="1"/>
</dbReference>
<dbReference type="InterPro" id="IPR050256">
    <property type="entry name" value="Glycosyltransferase_2"/>
</dbReference>
<organism evidence="9 10">
    <name type="scientific">Rhodospira trueperi</name>
    <dbReference type="NCBI Taxonomy" id="69960"/>
    <lineage>
        <taxon>Bacteria</taxon>
        <taxon>Pseudomonadati</taxon>
        <taxon>Pseudomonadota</taxon>
        <taxon>Alphaproteobacteria</taxon>
        <taxon>Rhodospirillales</taxon>
        <taxon>Rhodospirillaceae</taxon>
        <taxon>Rhodospira</taxon>
    </lineage>
</organism>
<keyword evidence="3 9" id="KW-0808">Transferase</keyword>
<evidence type="ECO:0000256" key="2">
    <source>
        <dbReference type="ARBA" id="ARBA00022676"/>
    </source>
</evidence>
<dbReference type="Gene3D" id="3.90.550.10">
    <property type="entry name" value="Spore Coat Polysaccharide Biosynthesis Protein SpsA, Chain A"/>
    <property type="match status" value="1"/>
</dbReference>
<dbReference type="OrthoDB" id="9807795at2"/>
<dbReference type="GO" id="GO:0005886">
    <property type="term" value="C:plasma membrane"/>
    <property type="evidence" value="ECO:0007669"/>
    <property type="project" value="TreeGrafter"/>
</dbReference>
<evidence type="ECO:0000313" key="10">
    <source>
        <dbReference type="Proteomes" id="UP000199412"/>
    </source>
</evidence>
<dbReference type="PANTHER" id="PTHR48090:SF3">
    <property type="entry name" value="UNDECAPRENYL-PHOSPHATE 4-DEOXY-4-FORMAMIDO-L-ARABINOSE TRANSFERASE"/>
    <property type="match status" value="1"/>
</dbReference>
<dbReference type="AlphaFoldDB" id="A0A1G7GQJ0"/>
<dbReference type="EMBL" id="FNAP01000015">
    <property type="protein sequence ID" value="SDE90249.1"/>
    <property type="molecule type" value="Genomic_DNA"/>
</dbReference>
<dbReference type="SUPFAM" id="SSF53448">
    <property type="entry name" value="Nucleotide-diphospho-sugar transferases"/>
    <property type="match status" value="1"/>
</dbReference>
<keyword evidence="10" id="KW-1185">Reference proteome</keyword>
<gene>
    <name evidence="9" type="ORF">SAMN05421720_11548</name>
</gene>
<dbReference type="InterPro" id="IPR001173">
    <property type="entry name" value="Glyco_trans_2-like"/>
</dbReference>
<keyword evidence="5" id="KW-0448">Lipopolysaccharide biosynthesis</keyword>
<evidence type="ECO:0000259" key="8">
    <source>
        <dbReference type="Pfam" id="PF00535"/>
    </source>
</evidence>
<dbReference type="PANTHER" id="PTHR48090">
    <property type="entry name" value="UNDECAPRENYL-PHOSPHATE 4-DEOXY-4-FORMAMIDO-L-ARABINOSE TRANSFERASE-RELATED"/>
    <property type="match status" value="1"/>
</dbReference>
<feature type="domain" description="Glycosyltransferase 2-like" evidence="8">
    <location>
        <begin position="8"/>
        <end position="164"/>
    </location>
</feature>
<evidence type="ECO:0000256" key="3">
    <source>
        <dbReference type="ARBA" id="ARBA00022679"/>
    </source>
</evidence>
<evidence type="ECO:0000256" key="4">
    <source>
        <dbReference type="ARBA" id="ARBA00022692"/>
    </source>
</evidence>
<dbReference type="GO" id="GO:0099621">
    <property type="term" value="F:undecaprenyl-phosphate 4-deoxy-4-formamido-L-arabinose transferase activity"/>
    <property type="evidence" value="ECO:0007669"/>
    <property type="project" value="TreeGrafter"/>
</dbReference>
<evidence type="ECO:0000256" key="6">
    <source>
        <dbReference type="ARBA" id="ARBA00022989"/>
    </source>
</evidence>
<reference evidence="9 10" key="1">
    <citation type="submission" date="2016-10" db="EMBL/GenBank/DDBJ databases">
        <authorList>
            <person name="de Groot N.N."/>
        </authorList>
    </citation>
    <scope>NUCLEOTIDE SEQUENCE [LARGE SCALE GENOMIC DNA]</scope>
    <source>
        <strain evidence="9 10">ATCC 700224</strain>
    </source>
</reference>
<dbReference type="STRING" id="69960.SAMN05421720_11548"/>
<keyword evidence="4" id="KW-0812">Transmembrane</keyword>
<dbReference type="RefSeq" id="WP_092787755.1">
    <property type="nucleotide sequence ID" value="NZ_FNAP01000015.1"/>
</dbReference>
<accession>A0A1G7GQJ0</accession>
<keyword evidence="2 9" id="KW-0328">Glycosyltransferase</keyword>
<keyword evidence="6" id="KW-1133">Transmembrane helix</keyword>
<name>A0A1G7GQJ0_9PROT</name>
<evidence type="ECO:0000313" key="9">
    <source>
        <dbReference type="EMBL" id="SDE90249.1"/>
    </source>
</evidence>
<proteinExistence type="predicted"/>
<protein>
    <submittedName>
        <fullName evidence="9">Dolichol-phosphate mannosyltransferase</fullName>
    </submittedName>
</protein>
<evidence type="ECO:0000256" key="5">
    <source>
        <dbReference type="ARBA" id="ARBA00022985"/>
    </source>
</evidence>
<sequence>MTERPDVSIVIAFHNERDSLPQLLDELKAALTDFPLTCETLLVDDASTDDGADMVERFAASHEGFRLLRLARRGGQTECYRSAFAAAHAPYIIRMDADLQDSPADLVKFVEPMREGADLVMGLRECRRHRRLLRLASAVYDIMIMLIFDTPLHSNSGSYVCFRTALVKDVPFRKNDHRYLPLIAMRRGEGHVREVLVRHRSRRYGESKYRPFKKLLLGLPEVIRFLFRLKRGYYDLVRTPSGSSARSIR</sequence>
<dbReference type="Proteomes" id="UP000199412">
    <property type="component" value="Unassembled WGS sequence"/>
</dbReference>
<evidence type="ECO:0000256" key="1">
    <source>
        <dbReference type="ARBA" id="ARBA00022475"/>
    </source>
</evidence>
<dbReference type="InterPro" id="IPR029044">
    <property type="entry name" value="Nucleotide-diphossugar_trans"/>
</dbReference>
<evidence type="ECO:0000256" key="7">
    <source>
        <dbReference type="ARBA" id="ARBA00023136"/>
    </source>
</evidence>